<keyword evidence="2" id="KW-0732">Signal</keyword>
<evidence type="ECO:0000256" key="2">
    <source>
        <dbReference type="SAM" id="SignalP"/>
    </source>
</evidence>
<reference evidence="3 4" key="1">
    <citation type="journal article" date="2015" name="Genome Biol.">
        <title>Comparative genomics of Steinernema reveals deeply conserved gene regulatory networks.</title>
        <authorList>
            <person name="Dillman A.R."/>
            <person name="Macchietto M."/>
            <person name="Porter C.F."/>
            <person name="Rogers A."/>
            <person name="Williams B."/>
            <person name="Antoshechkin I."/>
            <person name="Lee M.M."/>
            <person name="Goodwin Z."/>
            <person name="Lu X."/>
            <person name="Lewis E.E."/>
            <person name="Goodrich-Blair H."/>
            <person name="Stock S.P."/>
            <person name="Adams B.J."/>
            <person name="Sternberg P.W."/>
            <person name="Mortazavi A."/>
        </authorList>
    </citation>
    <scope>NUCLEOTIDE SEQUENCE [LARGE SCALE GENOMIC DNA]</scope>
    <source>
        <strain evidence="3 4">ALL</strain>
    </source>
</reference>
<name>A0A4V6A3E6_STECR</name>
<comment type="caution">
    <text evidence="3">The sequence shown here is derived from an EMBL/GenBank/DDBJ whole genome shotgun (WGS) entry which is preliminary data.</text>
</comment>
<feature type="region of interest" description="Disordered" evidence="1">
    <location>
        <begin position="44"/>
        <end position="90"/>
    </location>
</feature>
<organism evidence="3 4">
    <name type="scientific">Steinernema carpocapsae</name>
    <name type="common">Entomopathogenic nematode</name>
    <dbReference type="NCBI Taxonomy" id="34508"/>
    <lineage>
        <taxon>Eukaryota</taxon>
        <taxon>Metazoa</taxon>
        <taxon>Ecdysozoa</taxon>
        <taxon>Nematoda</taxon>
        <taxon>Chromadorea</taxon>
        <taxon>Rhabditida</taxon>
        <taxon>Tylenchina</taxon>
        <taxon>Panagrolaimomorpha</taxon>
        <taxon>Strongyloidoidea</taxon>
        <taxon>Steinernematidae</taxon>
        <taxon>Steinernema</taxon>
    </lineage>
</organism>
<reference evidence="3 4" key="2">
    <citation type="journal article" date="2019" name="G3 (Bethesda)">
        <title>Hybrid Assembly of the Genome of the Entomopathogenic Nematode Steinernema carpocapsae Identifies the X-Chromosome.</title>
        <authorList>
            <person name="Serra L."/>
            <person name="Macchietto M."/>
            <person name="Macias-Munoz A."/>
            <person name="McGill C.J."/>
            <person name="Rodriguez I.M."/>
            <person name="Rodriguez B."/>
            <person name="Murad R."/>
            <person name="Mortazavi A."/>
        </authorList>
    </citation>
    <scope>NUCLEOTIDE SEQUENCE [LARGE SCALE GENOMIC DNA]</scope>
    <source>
        <strain evidence="3 4">ALL</strain>
    </source>
</reference>
<dbReference type="AlphaFoldDB" id="A0A4V6A3E6"/>
<keyword evidence="4" id="KW-1185">Reference proteome</keyword>
<dbReference type="EMBL" id="AZBU02000004">
    <property type="protein sequence ID" value="TKR82825.1"/>
    <property type="molecule type" value="Genomic_DNA"/>
</dbReference>
<proteinExistence type="predicted"/>
<dbReference type="PROSITE" id="PS51257">
    <property type="entry name" value="PROKAR_LIPOPROTEIN"/>
    <property type="match status" value="1"/>
</dbReference>
<sequence length="226" mass="25589">MLSRLFLLAVLLPFALGCLPTKGKDDDVKATTVAAITLQLRRRSQSRSIRYQPKRPTATPTDASFPKPTGSINAENNRIKKDKDVKEEDRNRPNVMLTKNDCNQNPSVCDDVTEILIEYKRLDGWYPLSIDVILNDKPFTFTNPTPAADDLSCTAPNTVKNWLTGYPQCSSYIKEGWTQQQIDDDEKKVAWWVIGKNGVKHTLNKADSEKYLANNLERPHEPCPLK</sequence>
<evidence type="ECO:0000313" key="3">
    <source>
        <dbReference type="EMBL" id="TKR82825.1"/>
    </source>
</evidence>
<dbReference type="Proteomes" id="UP000298663">
    <property type="component" value="Unassembled WGS sequence"/>
</dbReference>
<feature type="signal peptide" evidence="2">
    <location>
        <begin position="1"/>
        <end position="17"/>
    </location>
</feature>
<feature type="chain" id="PRO_5020546466" evidence="2">
    <location>
        <begin position="18"/>
        <end position="226"/>
    </location>
</feature>
<evidence type="ECO:0000256" key="1">
    <source>
        <dbReference type="SAM" id="MobiDB-lite"/>
    </source>
</evidence>
<protein>
    <submittedName>
        <fullName evidence="3">Uncharacterized protein</fullName>
    </submittedName>
</protein>
<feature type="compositionally biased region" description="Basic and acidic residues" evidence="1">
    <location>
        <begin position="77"/>
        <end position="90"/>
    </location>
</feature>
<evidence type="ECO:0000313" key="4">
    <source>
        <dbReference type="Proteomes" id="UP000298663"/>
    </source>
</evidence>
<gene>
    <name evidence="3" type="ORF">L596_016501</name>
</gene>
<accession>A0A4V6A3E6</accession>